<keyword evidence="15" id="KW-1185">Reference proteome</keyword>
<dbReference type="CDD" id="cd05230">
    <property type="entry name" value="UGD_SDR_e"/>
    <property type="match status" value="1"/>
</dbReference>
<comment type="subcellular location">
    <subcellularLocation>
        <location evidence="2">Golgi apparatus membrane</location>
        <topology evidence="2">Single-pass type II membrane protein</topology>
    </subcellularLocation>
    <subcellularLocation>
        <location evidence="12">Golgi apparatus</location>
        <location evidence="12">Golgi stack membrane</location>
    </subcellularLocation>
</comment>
<evidence type="ECO:0000256" key="4">
    <source>
        <dbReference type="ARBA" id="ARBA00022793"/>
    </source>
</evidence>
<evidence type="ECO:0000256" key="12">
    <source>
        <dbReference type="ARBA" id="ARBA00037859"/>
    </source>
</evidence>
<evidence type="ECO:0000259" key="13">
    <source>
        <dbReference type="Pfam" id="PF01370"/>
    </source>
</evidence>
<reference evidence="14 15" key="1">
    <citation type="submission" date="2015-11" db="EMBL/GenBank/DDBJ databases">
        <title>Draft genome sequence of Paramesorhizobium deserti A-3-E, a strain highly resistant to diverse beta-lactam antibiotics.</title>
        <authorList>
            <person name="Lv R."/>
            <person name="Yang X."/>
            <person name="Fang N."/>
            <person name="Guo J."/>
            <person name="Luo X."/>
            <person name="Peng F."/>
            <person name="Yang R."/>
            <person name="Cui Y."/>
            <person name="Fang C."/>
            <person name="Song Y."/>
        </authorList>
    </citation>
    <scope>NUCLEOTIDE SEQUENCE [LARGE SCALE GENOMIC DNA]</scope>
    <source>
        <strain evidence="14 15">A-3-E</strain>
    </source>
</reference>
<gene>
    <name evidence="14" type="ORF">ATN84_05185</name>
</gene>
<accession>A0A135I2B1</accession>
<keyword evidence="6" id="KW-1133">Transmembrane helix</keyword>
<feature type="domain" description="NAD-dependent epimerase/dehydratase" evidence="13">
    <location>
        <begin position="12"/>
        <end position="242"/>
    </location>
</feature>
<dbReference type="GO" id="GO:0033320">
    <property type="term" value="P:UDP-D-xylose biosynthetic process"/>
    <property type="evidence" value="ECO:0007669"/>
    <property type="project" value="UniProtKB-UniPathway"/>
</dbReference>
<comment type="cofactor">
    <cofactor evidence="1">
        <name>NAD(+)</name>
        <dbReference type="ChEBI" id="CHEBI:57540"/>
    </cofactor>
</comment>
<evidence type="ECO:0000256" key="10">
    <source>
        <dbReference type="ARBA" id="ARBA00023180"/>
    </source>
</evidence>
<keyword evidence="11" id="KW-0456">Lyase</keyword>
<dbReference type="GO" id="GO:0042732">
    <property type="term" value="P:D-xylose metabolic process"/>
    <property type="evidence" value="ECO:0007669"/>
    <property type="project" value="InterPro"/>
</dbReference>
<dbReference type="Proteomes" id="UP000070107">
    <property type="component" value="Unassembled WGS sequence"/>
</dbReference>
<evidence type="ECO:0000256" key="3">
    <source>
        <dbReference type="ARBA" id="ARBA00022692"/>
    </source>
</evidence>
<dbReference type="AlphaFoldDB" id="A0A135I2B1"/>
<dbReference type="PANTHER" id="PTHR43078">
    <property type="entry name" value="UDP-GLUCURONIC ACID DECARBOXYLASE-RELATED"/>
    <property type="match status" value="1"/>
</dbReference>
<keyword evidence="4" id="KW-0210">Decarboxylase</keyword>
<dbReference type="GO" id="GO:0005737">
    <property type="term" value="C:cytoplasm"/>
    <property type="evidence" value="ECO:0007669"/>
    <property type="project" value="TreeGrafter"/>
</dbReference>
<keyword evidence="5" id="KW-0735">Signal-anchor</keyword>
<dbReference type="InterPro" id="IPR036291">
    <property type="entry name" value="NAD(P)-bd_dom_sf"/>
</dbReference>
<dbReference type="Gene3D" id="3.40.50.720">
    <property type="entry name" value="NAD(P)-binding Rossmann-like Domain"/>
    <property type="match status" value="1"/>
</dbReference>
<dbReference type="InterPro" id="IPR044516">
    <property type="entry name" value="UXS-like"/>
</dbReference>
<dbReference type="Pfam" id="PF01370">
    <property type="entry name" value="Epimerase"/>
    <property type="match status" value="1"/>
</dbReference>
<evidence type="ECO:0000256" key="5">
    <source>
        <dbReference type="ARBA" id="ARBA00022968"/>
    </source>
</evidence>
<protein>
    <submittedName>
        <fullName evidence="14">NAD-dependent dehydratase</fullName>
    </submittedName>
</protein>
<dbReference type="GO" id="GO:0048040">
    <property type="term" value="F:UDP-glucuronate decarboxylase activity"/>
    <property type="evidence" value="ECO:0007669"/>
    <property type="project" value="TreeGrafter"/>
</dbReference>
<evidence type="ECO:0000313" key="14">
    <source>
        <dbReference type="EMBL" id="KXF79568.1"/>
    </source>
</evidence>
<evidence type="ECO:0000256" key="7">
    <source>
        <dbReference type="ARBA" id="ARBA00023027"/>
    </source>
</evidence>
<keyword evidence="10" id="KW-0325">Glycoprotein</keyword>
<organism evidence="14 15">
    <name type="scientific">Paramesorhizobium deserti</name>
    <dbReference type="NCBI Taxonomy" id="1494590"/>
    <lineage>
        <taxon>Bacteria</taxon>
        <taxon>Pseudomonadati</taxon>
        <taxon>Pseudomonadota</taxon>
        <taxon>Alphaproteobacteria</taxon>
        <taxon>Hyphomicrobiales</taxon>
        <taxon>Phyllobacteriaceae</taxon>
        <taxon>Paramesorhizobium</taxon>
    </lineage>
</organism>
<dbReference type="OrthoDB" id="9801785at2"/>
<evidence type="ECO:0000256" key="2">
    <source>
        <dbReference type="ARBA" id="ARBA00004323"/>
    </source>
</evidence>
<keyword evidence="9" id="KW-0472">Membrane</keyword>
<evidence type="ECO:0000256" key="9">
    <source>
        <dbReference type="ARBA" id="ARBA00023136"/>
    </source>
</evidence>
<evidence type="ECO:0000256" key="1">
    <source>
        <dbReference type="ARBA" id="ARBA00001911"/>
    </source>
</evidence>
<dbReference type="PANTHER" id="PTHR43078:SF6">
    <property type="entry name" value="UDP-GLUCURONIC ACID DECARBOXYLASE 1"/>
    <property type="match status" value="1"/>
</dbReference>
<keyword evidence="3" id="KW-0812">Transmembrane</keyword>
<dbReference type="RefSeq" id="WP_068880904.1">
    <property type="nucleotide sequence ID" value="NZ_LNTU01000001.1"/>
</dbReference>
<evidence type="ECO:0000256" key="6">
    <source>
        <dbReference type="ARBA" id="ARBA00022989"/>
    </source>
</evidence>
<sequence>MREMRKNTRKTVLVAGGAGFVGSHLCDALLADGHAVICADSFLTGAAANVAALENHPRFRLIEHDICQPLKIREPIDEIFNLACAASPPRYQANPAHTLMTSVVGTANLLELAEKNGATFLQASTSEVYGDPQEHPQNESYRGHVNCTGPRACYDEGKRAAETLCFDFLRAGRVDARVSRIFNTYGPRMQSDDGRIVSNFIIQALHGKPLTVYGSGEQTRSFCYVSDLIEGLLALMRVKPNPRMPVNLGNPGEFTVLELARLVQAHIPTGSPLQYVPLPEDDPQRRRPDISRARALLGWEPKVLLEEGLVRTIEWFSALAVEGEARRGRRRTLARAVRLSKQGEREYQPLGR</sequence>
<keyword evidence="8" id="KW-0333">Golgi apparatus</keyword>
<dbReference type="STRING" id="1494590.ATN84_05185"/>
<dbReference type="UniPathway" id="UPA00796">
    <property type="reaction ID" value="UER00771"/>
</dbReference>
<evidence type="ECO:0000313" key="15">
    <source>
        <dbReference type="Proteomes" id="UP000070107"/>
    </source>
</evidence>
<dbReference type="GO" id="GO:0070403">
    <property type="term" value="F:NAD+ binding"/>
    <property type="evidence" value="ECO:0007669"/>
    <property type="project" value="InterPro"/>
</dbReference>
<dbReference type="FunFam" id="3.40.50.720:FF:000065">
    <property type="entry name" value="UDP-glucuronic acid decarboxylase 1"/>
    <property type="match status" value="1"/>
</dbReference>
<evidence type="ECO:0000256" key="8">
    <source>
        <dbReference type="ARBA" id="ARBA00023034"/>
    </source>
</evidence>
<proteinExistence type="predicted"/>
<keyword evidence="7" id="KW-0520">NAD</keyword>
<dbReference type="InterPro" id="IPR001509">
    <property type="entry name" value="Epimerase_deHydtase"/>
</dbReference>
<evidence type="ECO:0000256" key="11">
    <source>
        <dbReference type="ARBA" id="ARBA00023239"/>
    </source>
</evidence>
<dbReference type="SUPFAM" id="SSF51735">
    <property type="entry name" value="NAD(P)-binding Rossmann-fold domains"/>
    <property type="match status" value="1"/>
</dbReference>
<name>A0A135I2B1_9HYPH</name>
<dbReference type="EMBL" id="LNTU01000001">
    <property type="protein sequence ID" value="KXF79568.1"/>
    <property type="molecule type" value="Genomic_DNA"/>
</dbReference>
<comment type="caution">
    <text evidence="14">The sequence shown here is derived from an EMBL/GenBank/DDBJ whole genome shotgun (WGS) entry which is preliminary data.</text>
</comment>